<evidence type="ECO:0008006" key="3">
    <source>
        <dbReference type="Google" id="ProtNLM"/>
    </source>
</evidence>
<gene>
    <name evidence="1" type="ORF">GCM10008986_23910</name>
</gene>
<dbReference type="EMBL" id="BAAADO010000004">
    <property type="protein sequence ID" value="GAA0496241.1"/>
    <property type="molecule type" value="Genomic_DNA"/>
</dbReference>
<comment type="caution">
    <text evidence="1">The sequence shown here is derived from an EMBL/GenBank/DDBJ whole genome shotgun (WGS) entry which is preliminary data.</text>
</comment>
<proteinExistence type="predicted"/>
<evidence type="ECO:0000313" key="2">
    <source>
        <dbReference type="Proteomes" id="UP001500880"/>
    </source>
</evidence>
<organism evidence="1 2">
    <name type="scientific">Salinibacillus aidingensis</name>
    <dbReference type="NCBI Taxonomy" id="237684"/>
    <lineage>
        <taxon>Bacteria</taxon>
        <taxon>Bacillati</taxon>
        <taxon>Bacillota</taxon>
        <taxon>Bacilli</taxon>
        <taxon>Bacillales</taxon>
        <taxon>Bacillaceae</taxon>
        <taxon>Salinibacillus</taxon>
    </lineage>
</organism>
<dbReference type="RefSeq" id="WP_343841358.1">
    <property type="nucleotide sequence ID" value="NZ_BAAADO010000004.1"/>
</dbReference>
<dbReference type="Gene3D" id="3.30.310.250">
    <property type="entry name" value="Sporulation inhibitor of replication protein SirA"/>
    <property type="match status" value="1"/>
</dbReference>
<keyword evidence="2" id="KW-1185">Reference proteome</keyword>
<dbReference type="Pfam" id="PF10747">
    <property type="entry name" value="SirA"/>
    <property type="match status" value="1"/>
</dbReference>
<dbReference type="InterPro" id="IPR019683">
    <property type="entry name" value="SirA"/>
</dbReference>
<protein>
    <recommendedName>
        <fullName evidence="3">Sporulation inhibitor of replication protein SirA</fullName>
    </recommendedName>
</protein>
<dbReference type="Proteomes" id="UP001500880">
    <property type="component" value="Unassembled WGS sequence"/>
</dbReference>
<dbReference type="InterPro" id="IPR038449">
    <property type="entry name" value="SirA_sf"/>
</dbReference>
<evidence type="ECO:0000313" key="1">
    <source>
        <dbReference type="EMBL" id="GAA0496241.1"/>
    </source>
</evidence>
<sequence length="141" mass="16894">MQKFSLFLIKENVADAYYHKSDILFHFLQKYPSLKSDEVYRKQFLYITQEISTDHLIQFIQKQYPTQSVRTSAHQLYITYQSTHIKITVNPTECTVEGSSLHEVEQFVFEYLRSFYSTFFVVNIADQQFGWLSPQRKRLMI</sequence>
<name>A0ABP3LDZ0_9BACI</name>
<accession>A0ABP3LDZ0</accession>
<reference evidence="2" key="1">
    <citation type="journal article" date="2019" name="Int. J. Syst. Evol. Microbiol.">
        <title>The Global Catalogue of Microorganisms (GCM) 10K type strain sequencing project: providing services to taxonomists for standard genome sequencing and annotation.</title>
        <authorList>
            <consortium name="The Broad Institute Genomics Platform"/>
            <consortium name="The Broad Institute Genome Sequencing Center for Infectious Disease"/>
            <person name="Wu L."/>
            <person name="Ma J."/>
        </authorList>
    </citation>
    <scope>NUCLEOTIDE SEQUENCE [LARGE SCALE GENOMIC DNA]</scope>
    <source>
        <strain evidence="2">JCM 12389</strain>
    </source>
</reference>